<evidence type="ECO:0000256" key="1">
    <source>
        <dbReference type="SAM" id="MobiDB-lite"/>
    </source>
</evidence>
<evidence type="ECO:0000313" key="3">
    <source>
        <dbReference type="Proteomes" id="UP000717328"/>
    </source>
</evidence>
<proteinExistence type="predicted"/>
<keyword evidence="3" id="KW-1185">Reference proteome</keyword>
<gene>
    <name evidence="2" type="ORF">H0H81_010633</name>
</gene>
<dbReference type="AlphaFoldDB" id="A0A9P7FQV8"/>
<evidence type="ECO:0000313" key="2">
    <source>
        <dbReference type="EMBL" id="KAG5635615.1"/>
    </source>
</evidence>
<accession>A0A9P7FQV8</accession>
<name>A0A9P7FQV8_9AGAR</name>
<dbReference type="OrthoDB" id="124582at2759"/>
<comment type="caution">
    <text evidence="2">The sequence shown here is derived from an EMBL/GenBank/DDBJ whole genome shotgun (WGS) entry which is preliminary data.</text>
</comment>
<reference evidence="2" key="2">
    <citation type="submission" date="2021-10" db="EMBL/GenBank/DDBJ databases">
        <title>Phylogenomics reveals ancestral predisposition of the termite-cultivated fungus Termitomyces towards a domesticated lifestyle.</title>
        <authorList>
            <person name="Auxier B."/>
            <person name="Grum-Grzhimaylo A."/>
            <person name="Cardenas M.E."/>
            <person name="Lodge J.D."/>
            <person name="Laessoe T."/>
            <person name="Pedersen O."/>
            <person name="Smith M.E."/>
            <person name="Kuyper T.W."/>
            <person name="Franco-Molano E.A."/>
            <person name="Baroni T.J."/>
            <person name="Aanen D.K."/>
        </authorList>
    </citation>
    <scope>NUCLEOTIDE SEQUENCE</scope>
    <source>
        <strain evidence="2">D49</strain>
    </source>
</reference>
<dbReference type="EMBL" id="JABCKI010006054">
    <property type="protein sequence ID" value="KAG5635615.1"/>
    <property type="molecule type" value="Genomic_DNA"/>
</dbReference>
<feature type="compositionally biased region" description="Polar residues" evidence="1">
    <location>
        <begin position="1031"/>
        <end position="1044"/>
    </location>
</feature>
<feature type="region of interest" description="Disordered" evidence="1">
    <location>
        <begin position="982"/>
        <end position="1053"/>
    </location>
</feature>
<sequence length="1053" mass="116936">MDAVAAVTADEPQLRRFSFNSVKDEFLNILNNEEIPIFIHKTYPALNPLISIGGAAVKLPIDQATLFALRNGGKKVAEEKIQFGNAEWSPFITKTIDDVYAQMGVEKNVHNPSCRLIRIDVRLPKLCPDAGVCFASVEVILSSAYTGGIAKICWNGKEVGSDGGFFPGVTVLAWSSDAHRVAEDPVKSGNRVSFTYELRQYYGPSLPAEKRLNSSFEDLFASWRAHLVMDAQPYPGPYKLVHILPPKPDEQILSYQALLGLSRMQALKSAASAHGFCVGFGSLIYMIEGTGPVSSYRAPYYGPLKDIVEQQISIVFVRELDDLNMDDSVWLCWNNLKTCSQEIIAKNYQDILMEGMPRTTRYASGSTYQQKYHKPSREVLLVWSHPHYSNVKYYENVIQISYTTSSIVTSRPTISEQKRMDTIFHAFELGRYENTNFKPVCVAIAGVACNKWGDSELWCRAVNLLPANRALDAISQTNLLAAVKKFGLDNILSTCVLSVFLEYANESNLDRLTVLDKIAELAGQDPPQKVLDWIDARRKAIASSLQTPVGSKEIIPLIDLAKKCGGLTCLDKVMVPRLLPIASPRFLAKFARYIAFTSDLFPETADIEITDRIVTDLLTVAVSRIDFFAKVSYKSGMNSDSCVDRGFMYGHSILTHEIAQFIVILCIKTYNHQLIDKIVDRLVEIHDLESTVVHARVIHVLLPLIQIVCRKPPQMGYFIASKDTIPDSLKRLCRETLILFCAHAPPDYNPHEYDLSALCEAIICSAAQDLLRTHLVPDASTGPLFIRNVLAKVVPKMALLLRKRQFDLAAEPFGPVFRRIICQYIDKVLGPKRATRGPEKRSIEGIKQHSCRRGECDLCAQLVKALVSNPEGRIILDKTGAAGCNHILSILKKPTFRLSGLPVATGKSNRGYASGRKTNTKIKKTKAFRDAVVWSCDRDTALALLKSISEDDEVLKTILDSDYDRIIEYLAEPEVVDVEQPSAIQALPPRPSPCKKRARPVKEASESSGEDQDVADPGSRQTLARNLGQAAPSQELDTSASDEPSGTPEDIFC</sequence>
<organism evidence="2 3">
    <name type="scientific">Sphagnurus paluster</name>
    <dbReference type="NCBI Taxonomy" id="117069"/>
    <lineage>
        <taxon>Eukaryota</taxon>
        <taxon>Fungi</taxon>
        <taxon>Dikarya</taxon>
        <taxon>Basidiomycota</taxon>
        <taxon>Agaricomycotina</taxon>
        <taxon>Agaricomycetes</taxon>
        <taxon>Agaricomycetidae</taxon>
        <taxon>Agaricales</taxon>
        <taxon>Tricholomatineae</taxon>
        <taxon>Lyophyllaceae</taxon>
        <taxon>Sphagnurus</taxon>
    </lineage>
</organism>
<reference evidence="2" key="1">
    <citation type="submission" date="2021-02" db="EMBL/GenBank/DDBJ databases">
        <authorList>
            <person name="Nieuwenhuis M."/>
            <person name="Van De Peppel L.J.J."/>
        </authorList>
    </citation>
    <scope>NUCLEOTIDE SEQUENCE</scope>
    <source>
        <strain evidence="2">D49</strain>
    </source>
</reference>
<protein>
    <submittedName>
        <fullName evidence="2">Uncharacterized protein</fullName>
    </submittedName>
</protein>
<dbReference type="Proteomes" id="UP000717328">
    <property type="component" value="Unassembled WGS sequence"/>
</dbReference>